<organism evidence="5 6">
    <name type="scientific">Jaapia argillacea MUCL 33604</name>
    <dbReference type="NCBI Taxonomy" id="933084"/>
    <lineage>
        <taxon>Eukaryota</taxon>
        <taxon>Fungi</taxon>
        <taxon>Dikarya</taxon>
        <taxon>Basidiomycota</taxon>
        <taxon>Agaricomycotina</taxon>
        <taxon>Agaricomycetes</taxon>
        <taxon>Agaricomycetidae</taxon>
        <taxon>Jaapiales</taxon>
        <taxon>Jaapiaceae</taxon>
        <taxon>Jaapia</taxon>
    </lineage>
</organism>
<evidence type="ECO:0000256" key="1">
    <source>
        <dbReference type="ARBA" id="ARBA00005462"/>
    </source>
</evidence>
<reference evidence="6" key="1">
    <citation type="journal article" date="2014" name="Proc. Natl. Acad. Sci. U.S.A.">
        <title>Extensive sampling of basidiomycete genomes demonstrates inadequacy of the white-rot/brown-rot paradigm for wood decay fungi.</title>
        <authorList>
            <person name="Riley R."/>
            <person name="Salamov A.A."/>
            <person name="Brown D.W."/>
            <person name="Nagy L.G."/>
            <person name="Floudas D."/>
            <person name="Held B.W."/>
            <person name="Levasseur A."/>
            <person name="Lombard V."/>
            <person name="Morin E."/>
            <person name="Otillar R."/>
            <person name="Lindquist E.A."/>
            <person name="Sun H."/>
            <person name="LaButti K.M."/>
            <person name="Schmutz J."/>
            <person name="Jabbour D."/>
            <person name="Luo H."/>
            <person name="Baker S.E."/>
            <person name="Pisabarro A.G."/>
            <person name="Walton J.D."/>
            <person name="Blanchette R.A."/>
            <person name="Henrissat B."/>
            <person name="Martin F."/>
            <person name="Cullen D."/>
            <person name="Hibbett D.S."/>
            <person name="Grigoriev I.V."/>
        </authorList>
    </citation>
    <scope>NUCLEOTIDE SEQUENCE [LARGE SCALE GENOMIC DNA]</scope>
    <source>
        <strain evidence="6">MUCL 33604</strain>
    </source>
</reference>
<dbReference type="AlphaFoldDB" id="A0A067PV82"/>
<evidence type="ECO:0000256" key="3">
    <source>
        <dbReference type="PROSITE-ProRule" id="PRU00103"/>
    </source>
</evidence>
<evidence type="ECO:0000313" key="5">
    <source>
        <dbReference type="EMBL" id="KDQ58629.1"/>
    </source>
</evidence>
<evidence type="ECO:0000313" key="6">
    <source>
        <dbReference type="Proteomes" id="UP000027265"/>
    </source>
</evidence>
<dbReference type="HOGENOM" id="CLU_331769_0_0_1"/>
<name>A0A067PV82_9AGAM</name>
<evidence type="ECO:0008006" key="7">
    <source>
        <dbReference type="Google" id="ProtNLM"/>
    </source>
</evidence>
<dbReference type="STRING" id="933084.A0A067PV82"/>
<feature type="region of interest" description="Disordered" evidence="4">
    <location>
        <begin position="128"/>
        <end position="161"/>
    </location>
</feature>
<evidence type="ECO:0000256" key="2">
    <source>
        <dbReference type="ARBA" id="ARBA00022737"/>
    </source>
</evidence>
<sequence>MDEGGVNLLTGAGGAVAVLPIETAGPTGVLPICCFHNGTPGGVEFVLPIPIPTPGAGETPCTLEISGSYSSQASIEVGEWVDRELFVLMVIQVGWGFGYILECVHAQPWSDSARIQYQLDSDRIQHQSDSARIQNQWNSSRTQRRPHSAQDHPNRRNNSLRANYPHTDFEFVEVAVEFVGKMKGDVAKMMKGDVVRRTKVEVDSAIVIVQVKEEVYARAIPTSPVPKQRQEIVMKEGRKDQDQFEEVVVKIRVSHQVVDRVVQRTRNWQVDWSNLVMKSDRVVVVFVVEDSIAVAAAGCKGVVDTGPVHSPAVVDTPHVPAASRIWDQPVPETRTQRQTWSSVRFKVFIRPRLDLNSRLSYIREKAPWIDDGTMIMWNPTNFGCRMELLHSTSIRRAFGTDGDGAKKVVESLWQQVEIAFNGSLRVAIFSQMERLSGGKICIPGDLAEIGQMEMYGGELQLAISDSISLLAHLMKNEEFGAQMAIVQTITTLTEHLELRETINSIIPQLAGLLECGDFSIQITVAEAMVTLAQYTELQVAISGSIPQIAALLKCGDFRVQMTAAKTMITLAQYTKLREAINGDIPQLANLLENENPNVQNSAVQMMATLAQYSELQVAVSNTIPQLAGLLECGDSRVQMTAAKTMVTLAQYTKLWEAINDIIPQFASLFGSVDLNMQMTAATTMATLAQYAELREAINGIIPQIAKLFKSWRSDLHMIVGETIVTLAQYVELREAINDIIPQLFESVYPTELQEAIKSNIPRLANIPDHNYLQRTADTMAELAQYTELREAINGIIPQLANLLENQSRDVQRTAVETMATLAQYTELHKTINDNIHQLKKLLEDKDSDVQKAAVKTILILRPT</sequence>
<dbReference type="InParanoid" id="A0A067PV82"/>
<dbReference type="OrthoDB" id="3136213at2759"/>
<dbReference type="PROSITE" id="PS50077">
    <property type="entry name" value="HEAT_REPEAT"/>
    <property type="match status" value="1"/>
</dbReference>
<dbReference type="EMBL" id="KL197717">
    <property type="protein sequence ID" value="KDQ58629.1"/>
    <property type="molecule type" value="Genomic_DNA"/>
</dbReference>
<evidence type="ECO:0000256" key="4">
    <source>
        <dbReference type="SAM" id="MobiDB-lite"/>
    </source>
</evidence>
<feature type="compositionally biased region" description="Polar residues" evidence="4">
    <location>
        <begin position="128"/>
        <end position="141"/>
    </location>
</feature>
<dbReference type="SUPFAM" id="SSF48371">
    <property type="entry name" value="ARM repeat"/>
    <property type="match status" value="1"/>
</dbReference>
<dbReference type="GO" id="GO:0071562">
    <property type="term" value="P:nucleus-vacuole junction assembly"/>
    <property type="evidence" value="ECO:0007669"/>
    <property type="project" value="InterPro"/>
</dbReference>
<protein>
    <recommendedName>
        <fullName evidence="7">TOG domain-containing protein</fullName>
    </recommendedName>
</protein>
<keyword evidence="6" id="KW-1185">Reference proteome</keyword>
<dbReference type="Proteomes" id="UP000027265">
    <property type="component" value="Unassembled WGS sequence"/>
</dbReference>
<feature type="repeat" description="HEAT" evidence="3">
    <location>
        <begin position="795"/>
        <end position="833"/>
    </location>
</feature>
<dbReference type="InterPro" id="IPR045156">
    <property type="entry name" value="Vac8"/>
</dbReference>
<dbReference type="InterPro" id="IPR011989">
    <property type="entry name" value="ARM-like"/>
</dbReference>
<dbReference type="InterPro" id="IPR021133">
    <property type="entry name" value="HEAT_type_2"/>
</dbReference>
<comment type="similarity">
    <text evidence="1">Belongs to the beta-catenin family.</text>
</comment>
<proteinExistence type="inferred from homology"/>
<dbReference type="Gene3D" id="1.25.10.10">
    <property type="entry name" value="Leucine-rich Repeat Variant"/>
    <property type="match status" value="3"/>
</dbReference>
<dbReference type="PANTHER" id="PTHR47249:SF1">
    <property type="entry name" value="VACUOLAR PROTEIN 8"/>
    <property type="match status" value="1"/>
</dbReference>
<keyword evidence="2" id="KW-0677">Repeat</keyword>
<accession>A0A067PV82</accession>
<dbReference type="PANTHER" id="PTHR47249">
    <property type="entry name" value="VACUOLAR PROTEIN 8"/>
    <property type="match status" value="1"/>
</dbReference>
<dbReference type="InterPro" id="IPR016024">
    <property type="entry name" value="ARM-type_fold"/>
</dbReference>
<dbReference type="GO" id="GO:0043495">
    <property type="term" value="F:protein-membrane adaptor activity"/>
    <property type="evidence" value="ECO:0007669"/>
    <property type="project" value="InterPro"/>
</dbReference>
<gene>
    <name evidence="5" type="ORF">JAAARDRAFT_47026</name>
</gene>